<comment type="catalytic activity">
    <reaction evidence="6">
        <text>5-carboxymethylaminomethyluridine(34) in tRNA(Leu) + S-adenosyl-L-methionine = 5-carboxymethylaminomethyl-2'-O-methyluridine(34) in tRNA(Leu) + S-adenosyl-L-homocysteine + H(+)</text>
        <dbReference type="Rhea" id="RHEA:43088"/>
        <dbReference type="Rhea" id="RHEA-COMP:10333"/>
        <dbReference type="Rhea" id="RHEA-COMP:10334"/>
        <dbReference type="ChEBI" id="CHEBI:15378"/>
        <dbReference type="ChEBI" id="CHEBI:57856"/>
        <dbReference type="ChEBI" id="CHEBI:59789"/>
        <dbReference type="ChEBI" id="CHEBI:74508"/>
        <dbReference type="ChEBI" id="CHEBI:74511"/>
        <dbReference type="EC" id="2.1.1.207"/>
    </reaction>
</comment>
<comment type="function">
    <text evidence="6">Could methylate the ribose at the nucleotide 34 wobble position in tRNA.</text>
</comment>
<accession>A0A4Q0XTG9</accession>
<dbReference type="PIRSF" id="PIRSF029256">
    <property type="entry name" value="SpoU_TrmH_prd"/>
    <property type="match status" value="1"/>
</dbReference>
<dbReference type="CDD" id="cd18094">
    <property type="entry name" value="SpoU-like_TrmL"/>
    <property type="match status" value="1"/>
</dbReference>
<dbReference type="SUPFAM" id="SSF75217">
    <property type="entry name" value="alpha/beta knot"/>
    <property type="match status" value="1"/>
</dbReference>
<evidence type="ECO:0000256" key="4">
    <source>
        <dbReference type="ARBA" id="ARBA00022691"/>
    </source>
</evidence>
<feature type="binding site" evidence="6 7">
    <location>
        <position position="131"/>
    </location>
    <ligand>
        <name>S-adenosyl-L-methionine</name>
        <dbReference type="ChEBI" id="CHEBI:59789"/>
    </ligand>
</feature>
<evidence type="ECO:0000256" key="1">
    <source>
        <dbReference type="ARBA" id="ARBA00022490"/>
    </source>
</evidence>
<keyword evidence="2 6" id="KW-0489">Methyltransferase</keyword>
<evidence type="ECO:0000256" key="7">
    <source>
        <dbReference type="PIRSR" id="PIRSR029256-1"/>
    </source>
</evidence>
<comment type="catalytic activity">
    <reaction evidence="6">
        <text>cytidine(34) in tRNA + S-adenosyl-L-methionine = 2'-O-methylcytidine(34) in tRNA + S-adenosyl-L-homocysteine + H(+)</text>
        <dbReference type="Rhea" id="RHEA:43084"/>
        <dbReference type="Rhea" id="RHEA-COMP:10331"/>
        <dbReference type="Rhea" id="RHEA-COMP:10332"/>
        <dbReference type="ChEBI" id="CHEBI:15378"/>
        <dbReference type="ChEBI" id="CHEBI:57856"/>
        <dbReference type="ChEBI" id="CHEBI:59789"/>
        <dbReference type="ChEBI" id="CHEBI:74495"/>
        <dbReference type="ChEBI" id="CHEBI:82748"/>
        <dbReference type="EC" id="2.1.1.207"/>
    </reaction>
</comment>
<dbReference type="PANTHER" id="PTHR42971">
    <property type="entry name" value="TRNA (CYTIDINE(34)-2'-O)-METHYLTRANSFERASE"/>
    <property type="match status" value="1"/>
</dbReference>
<dbReference type="GO" id="GO:0141102">
    <property type="term" value="F:tRNA (5-carboxymethylaminomethyluridine(34)-2'-O)-methyltransferase activity"/>
    <property type="evidence" value="ECO:0007669"/>
    <property type="project" value="RHEA"/>
</dbReference>
<keyword evidence="10" id="KW-1185">Reference proteome</keyword>
<comment type="subcellular location">
    <subcellularLocation>
        <location evidence="6">Cytoplasm</location>
    </subcellularLocation>
</comment>
<dbReference type="InterPro" id="IPR001537">
    <property type="entry name" value="SpoU_MeTrfase"/>
</dbReference>
<dbReference type="InterPro" id="IPR029026">
    <property type="entry name" value="tRNA_m1G_MTases_N"/>
</dbReference>
<dbReference type="EMBL" id="PDKN01000002">
    <property type="protein sequence ID" value="RXJ60155.1"/>
    <property type="molecule type" value="Genomic_DNA"/>
</dbReference>
<dbReference type="GO" id="GO:0141098">
    <property type="term" value="F:tRNA (cytidine(34)-2'-O)-methyltransferase activity"/>
    <property type="evidence" value="ECO:0007669"/>
    <property type="project" value="RHEA"/>
</dbReference>
<feature type="domain" description="tRNA/rRNA methyltransferase SpoU type" evidence="8">
    <location>
        <begin position="2"/>
        <end position="143"/>
    </location>
</feature>
<evidence type="ECO:0000256" key="2">
    <source>
        <dbReference type="ARBA" id="ARBA00022603"/>
    </source>
</evidence>
<sequence length="155" mass="18121">MFNLVLHEPRIPGNVGTIGRLAFAMNCTLHLIKPYGFGEITEKEVRRAGLDYWFDLDVREYENIEDFWSKHPLNERHFFATTKTKQLYFDMRYQKGDYFYFGREDAGLPESFLALNEQGCITIPMTNDARSLNIANSVSIVAYEALRQNFKEFTL</sequence>
<protein>
    <recommendedName>
        <fullName evidence="6">Putative tRNA (cytidine(34)-2'-O)-methyltransferase</fullName>
        <ecNumber evidence="6">2.1.1.207</ecNumber>
    </recommendedName>
    <alternativeName>
        <fullName evidence="6">tRNA (cytidine/uridine-2'-O-)-methyltransferase</fullName>
    </alternativeName>
</protein>
<evidence type="ECO:0000313" key="10">
    <source>
        <dbReference type="Proteomes" id="UP000290657"/>
    </source>
</evidence>
<dbReference type="RefSeq" id="WP_128995693.1">
    <property type="nucleotide sequence ID" value="NZ_PDKN01000002.1"/>
</dbReference>
<evidence type="ECO:0000256" key="6">
    <source>
        <dbReference type="HAMAP-Rule" id="MF_01885"/>
    </source>
</evidence>
<dbReference type="Pfam" id="PF00588">
    <property type="entry name" value="SpoU_methylase"/>
    <property type="match status" value="1"/>
</dbReference>
<comment type="caution">
    <text evidence="6">Lacks conserved residue(s) required for the propagation of feature annotation.</text>
</comment>
<keyword evidence="4 6" id="KW-0949">S-adenosyl-L-methionine</keyword>
<dbReference type="GO" id="GO:0005737">
    <property type="term" value="C:cytoplasm"/>
    <property type="evidence" value="ECO:0007669"/>
    <property type="project" value="UniProtKB-SubCell"/>
</dbReference>
<dbReference type="Proteomes" id="UP000290657">
    <property type="component" value="Unassembled WGS sequence"/>
</dbReference>
<evidence type="ECO:0000256" key="3">
    <source>
        <dbReference type="ARBA" id="ARBA00022679"/>
    </source>
</evidence>
<gene>
    <name evidence="9" type="ORF">CRV04_03900</name>
</gene>
<dbReference type="HAMAP" id="MF_01885">
    <property type="entry name" value="tRNA_methyltr_TrmL"/>
    <property type="match status" value="1"/>
</dbReference>
<comment type="caution">
    <text evidence="9">The sequence shown here is derived from an EMBL/GenBank/DDBJ whole genome shotgun (WGS) entry which is preliminary data.</text>
</comment>
<dbReference type="Gene3D" id="3.40.1280.10">
    <property type="match status" value="1"/>
</dbReference>
<dbReference type="GO" id="GO:0003723">
    <property type="term" value="F:RNA binding"/>
    <property type="evidence" value="ECO:0007669"/>
    <property type="project" value="InterPro"/>
</dbReference>
<comment type="similarity">
    <text evidence="6">Belongs to the class IV-like SAM-binding methyltransferase superfamily. RNA methyltransferase TrmH family. TrmL subfamily.</text>
</comment>
<dbReference type="GO" id="GO:0002130">
    <property type="term" value="P:wobble position ribose methylation"/>
    <property type="evidence" value="ECO:0007669"/>
    <property type="project" value="TreeGrafter"/>
</dbReference>
<keyword evidence="5 6" id="KW-0819">tRNA processing</keyword>
<feature type="binding site" evidence="6 7">
    <location>
        <position position="102"/>
    </location>
    <ligand>
        <name>S-adenosyl-L-methionine</name>
        <dbReference type="ChEBI" id="CHEBI:59789"/>
    </ligand>
</feature>
<evidence type="ECO:0000313" key="9">
    <source>
        <dbReference type="EMBL" id="RXJ60155.1"/>
    </source>
</evidence>
<dbReference type="OrthoDB" id="9789043at2"/>
<keyword evidence="3 6" id="KW-0808">Transferase</keyword>
<organism evidence="9 10">
    <name type="scientific">Candidatus Marinarcus aquaticus</name>
    <dbReference type="NCBI Taxonomy" id="2044504"/>
    <lineage>
        <taxon>Bacteria</taxon>
        <taxon>Pseudomonadati</taxon>
        <taxon>Campylobacterota</taxon>
        <taxon>Epsilonproteobacteria</taxon>
        <taxon>Campylobacterales</taxon>
        <taxon>Arcobacteraceae</taxon>
        <taxon>Candidatus Marinarcus</taxon>
    </lineage>
</organism>
<dbReference type="EC" id="2.1.1.207" evidence="6"/>
<name>A0A4Q0XTG9_9BACT</name>
<feature type="binding site" evidence="6 7">
    <location>
        <position position="123"/>
    </location>
    <ligand>
        <name>S-adenosyl-L-methionine</name>
        <dbReference type="ChEBI" id="CHEBI:59789"/>
    </ligand>
</feature>
<dbReference type="InterPro" id="IPR029028">
    <property type="entry name" value="Alpha/beta_knot_MTases"/>
</dbReference>
<evidence type="ECO:0000259" key="8">
    <source>
        <dbReference type="Pfam" id="PF00588"/>
    </source>
</evidence>
<evidence type="ECO:0000256" key="5">
    <source>
        <dbReference type="ARBA" id="ARBA00022694"/>
    </source>
</evidence>
<reference evidence="9 10" key="1">
    <citation type="submission" date="2017-10" db="EMBL/GenBank/DDBJ databases">
        <title>Genomics of the genus Arcobacter.</title>
        <authorList>
            <person name="Perez-Cataluna A."/>
            <person name="Figueras M.J."/>
        </authorList>
    </citation>
    <scope>NUCLEOTIDE SEQUENCE [LARGE SCALE GENOMIC DNA]</scope>
    <source>
        <strain evidence="9 10">CECT 8987</strain>
    </source>
</reference>
<dbReference type="PANTHER" id="PTHR42971:SF1">
    <property type="entry name" value="TRNA (CYTIDINE(34)-2'-O)-METHYLTRANSFERASE"/>
    <property type="match status" value="1"/>
</dbReference>
<keyword evidence="1 6" id="KW-0963">Cytoplasm</keyword>
<dbReference type="AlphaFoldDB" id="A0A4Q0XTG9"/>
<dbReference type="InterPro" id="IPR016914">
    <property type="entry name" value="TrmL"/>
</dbReference>
<proteinExistence type="inferred from homology"/>